<keyword evidence="2" id="KW-0808">Transferase</keyword>
<evidence type="ECO:0000256" key="1">
    <source>
        <dbReference type="ARBA" id="ARBA00004123"/>
    </source>
</evidence>
<evidence type="ECO:0000313" key="14">
    <source>
        <dbReference type="Proteomes" id="UP000243459"/>
    </source>
</evidence>
<dbReference type="OMA" id="CELINPW"/>
<dbReference type="GO" id="GO:0000785">
    <property type="term" value="C:chromatin"/>
    <property type="evidence" value="ECO:0007669"/>
    <property type="project" value="UniProtKB-ARBA"/>
</dbReference>
<keyword evidence="6" id="KW-0103">Bromodomain</keyword>
<protein>
    <recommendedName>
        <fullName evidence="12">PHD-type domain-containing protein</fullName>
    </recommendedName>
</protein>
<dbReference type="Gene3D" id="3.30.40.10">
    <property type="entry name" value="Zinc/RING finger domain, C3HC4 (zinc finger)"/>
    <property type="match status" value="2"/>
</dbReference>
<evidence type="ECO:0000256" key="11">
    <source>
        <dbReference type="SAM" id="MobiDB-lite"/>
    </source>
</evidence>
<dbReference type="InterPro" id="IPR028942">
    <property type="entry name" value="WHIM1_dom"/>
</dbReference>
<feature type="region of interest" description="Disordered" evidence="11">
    <location>
        <begin position="1892"/>
        <end position="1915"/>
    </location>
</feature>
<comment type="subcellular location">
    <subcellularLocation>
        <location evidence="1">Nucleus</location>
    </subcellularLocation>
</comment>
<evidence type="ECO:0000256" key="4">
    <source>
        <dbReference type="ARBA" id="ARBA00022771"/>
    </source>
</evidence>
<dbReference type="SUPFAM" id="SSF47370">
    <property type="entry name" value="Bromodomain"/>
    <property type="match status" value="1"/>
</dbReference>
<evidence type="ECO:0000256" key="3">
    <source>
        <dbReference type="ARBA" id="ARBA00022723"/>
    </source>
</evidence>
<feature type="domain" description="PHD-type" evidence="12">
    <location>
        <begin position="1254"/>
        <end position="1304"/>
    </location>
</feature>
<dbReference type="GO" id="GO:0140993">
    <property type="term" value="F:histone modifying activity"/>
    <property type="evidence" value="ECO:0007669"/>
    <property type="project" value="UniProtKB-ARBA"/>
</dbReference>
<reference evidence="14" key="1">
    <citation type="journal article" date="2017" name="Nat. Commun.">
        <title>The asparagus genome sheds light on the origin and evolution of a young Y chromosome.</title>
        <authorList>
            <person name="Harkess A."/>
            <person name="Zhou J."/>
            <person name="Xu C."/>
            <person name="Bowers J.E."/>
            <person name="Van der Hulst R."/>
            <person name="Ayyampalayam S."/>
            <person name="Mercati F."/>
            <person name="Riccardi P."/>
            <person name="McKain M.R."/>
            <person name="Kakrana A."/>
            <person name="Tang H."/>
            <person name="Ray J."/>
            <person name="Groenendijk J."/>
            <person name="Arikit S."/>
            <person name="Mathioni S.M."/>
            <person name="Nakano M."/>
            <person name="Shan H."/>
            <person name="Telgmann-Rauber A."/>
            <person name="Kanno A."/>
            <person name="Yue Z."/>
            <person name="Chen H."/>
            <person name="Li W."/>
            <person name="Chen Y."/>
            <person name="Xu X."/>
            <person name="Zhang Y."/>
            <person name="Luo S."/>
            <person name="Chen H."/>
            <person name="Gao J."/>
            <person name="Mao Z."/>
            <person name="Pires J.C."/>
            <person name="Luo M."/>
            <person name="Kudrna D."/>
            <person name="Wing R.A."/>
            <person name="Meyers B.C."/>
            <person name="Yi K."/>
            <person name="Kong H."/>
            <person name="Lavrijsen P."/>
            <person name="Sunseri F."/>
            <person name="Falavigna A."/>
            <person name="Ye Y."/>
            <person name="Leebens-Mack J.H."/>
            <person name="Chen G."/>
        </authorList>
    </citation>
    <scope>NUCLEOTIDE SEQUENCE [LARGE SCALE GENOMIC DNA]</scope>
    <source>
        <strain evidence="14">cv. DH0086</strain>
    </source>
</reference>
<dbReference type="GO" id="GO:0008270">
    <property type="term" value="F:zinc ion binding"/>
    <property type="evidence" value="ECO:0007669"/>
    <property type="project" value="UniProtKB-KW"/>
</dbReference>
<evidence type="ECO:0000256" key="5">
    <source>
        <dbReference type="ARBA" id="ARBA00022833"/>
    </source>
</evidence>
<dbReference type="GO" id="GO:0003677">
    <property type="term" value="F:DNA binding"/>
    <property type="evidence" value="ECO:0007669"/>
    <property type="project" value="UniProtKB-KW"/>
</dbReference>
<dbReference type="SMART" id="SM00249">
    <property type="entry name" value="PHD"/>
    <property type="match status" value="2"/>
</dbReference>
<dbReference type="SUPFAM" id="SSF57903">
    <property type="entry name" value="FYVE/PHD zinc finger"/>
    <property type="match status" value="2"/>
</dbReference>
<dbReference type="InterPro" id="IPR019787">
    <property type="entry name" value="Znf_PHD-finger"/>
</dbReference>
<dbReference type="CDD" id="cd15519">
    <property type="entry name" value="PHD1_Lid2p_like"/>
    <property type="match status" value="1"/>
</dbReference>
<dbReference type="PROSITE" id="PS50016">
    <property type="entry name" value="ZF_PHD_2"/>
    <property type="match status" value="1"/>
</dbReference>
<evidence type="ECO:0000256" key="9">
    <source>
        <dbReference type="PROSITE-ProRule" id="PRU00146"/>
    </source>
</evidence>
<dbReference type="Pfam" id="PF00628">
    <property type="entry name" value="PHD"/>
    <property type="match status" value="1"/>
</dbReference>
<keyword evidence="5" id="KW-0862">Zinc</keyword>
<keyword evidence="7" id="KW-0238">DNA-binding</keyword>
<evidence type="ECO:0000256" key="6">
    <source>
        <dbReference type="ARBA" id="ARBA00023117"/>
    </source>
</evidence>
<dbReference type="InterPro" id="IPR003888">
    <property type="entry name" value="FYrich_N"/>
</dbReference>
<evidence type="ECO:0000256" key="8">
    <source>
        <dbReference type="ARBA" id="ARBA00023242"/>
    </source>
</evidence>
<dbReference type="Gene3D" id="1.20.920.10">
    <property type="entry name" value="Bromodomain-like"/>
    <property type="match status" value="1"/>
</dbReference>
<dbReference type="Gene3D" id="3.30.160.360">
    <property type="match status" value="1"/>
</dbReference>
<dbReference type="PANTHER" id="PTHR47162">
    <property type="entry name" value="OS02G0192300 PROTEIN"/>
    <property type="match status" value="1"/>
</dbReference>
<keyword evidence="4 9" id="KW-0863">Zinc-finger</keyword>
<keyword evidence="10" id="KW-0175">Coiled coil</keyword>
<dbReference type="InterPro" id="IPR001965">
    <property type="entry name" value="Znf_PHD"/>
</dbReference>
<name>A0A5P1EVW6_ASPOF</name>
<sequence length="2237" mass="248519">MAALTPEERRGGVRAEAGSVRPFRRAGYVGGWTVWGGTVVRDGCESGFHLGCLRPRQRERALSGDWVCGECALSGPMQKRLVLGSEKLLDINEPLPGGDDCAIGRQCAPELDIFSCCSFEKIMSNHKEVSPNGGIDERYSCINMVQAGNGFELANNTGILTGTRQTCSVPNYGLNTGQGSEDLDFGSSVRGRPVLSSASRSGQFREELFLNALRNFVLEKGGFLGEGWHVEFIQSPYAYGPNPLPLYCAPDGKKFESMYDVTYYLGISSGISPVEVDERGPESGSLRRLLAPRRRGKDLARTSSTSRFTENHDTLKISHMNELCSDAEFIPPNYDIKCASTVAESYMLENGSEESQNLSIGLPLQYEDFFVLCLGKIDARAAYHTSHQIWPIGYRSNWHDKITGSLFLCEVSDDGDSGPVFKVRRRPCSLSAIPNGEIILVHNKARKEDGVERLESTSMIFGCSSNEEEDIVNLLSDPNPSEQEILSLFGHDTGEQSYGSSVQMNIEKKDSLTANLTSQPSSYVDPSRKSSCLRDVIGEFYVEGKSSSSVWKLVSRTFTDACLEAYKQYGCLQFCCTHSSFSSGCETLKDLQHLGSLARFCCASGPIETPRTIQSDVELESSLSSLTMWLEQDRFGLDMGFVQEIIENLPASRACAQYRFLIDRKDYSLSCTVGSGLLLATQKNGERAGGEVSSGLYNRQNGSKLQDLHEDPQLAGRQPPPGRPLSSKIPGELMGDVFQIWEFFWRFYEILGLKEPLSFEDLEEELIAPWPCDLNQLKRIDKENRDFREPGTDSADCSVSLAAGASDSTMHRDSSLHLMPVEAAATREATQVKVASCTFGSCSGVALTKAHISLLKVLVGELLNKVAAFLDPNFDSRDLKSKRGRKKDTRISYPPKEPKNDLSTINELTWPELAHRYILAVLSMNGRVEDVSARESLKIYRCLQGDGGVLCGSLSGVVGMEADALLLAEAERQLSCTTKQKSDVLPVDHKDSDAAGTLEPANITSSNLPEWAQPLEPVRKLPTNVGARIRNCVYSSLEKSPPEWAKEILEYSISKEVYKGNASGPTKRAVLSILTKLCGGSQQQKPAKAPKKKIPLFASDAIMKKCRIVLRSAVSADESKTFCNLLGTTLPNSSDNNERGILGSPAMVSRPLDFRTIDLRLAVGAYCGCHEAFLEDVREVWRNLHAAYGDQPDLTPQLERLSQNFEFLYKKEVLYLFEKIAHHCGTEQLYAEIQKELNDILLGGNELPKAPWEDGVCKVCGIDKDDVSVLLCDKCDSEYHRYCLNPPLARIPDGDWFCPSCVTDEDNVQYESLHIYPVTSFPRRNLGDETRAFQEGLHQLTNSMQVKEYWELNTEERILLLKFLCDEVLSSALIREHLEQCADKSNNAQQKLYALTIDWRNLKVKEELLAISLREHSGKSSGNRDFIGEEGTTAMDANRIGMAEQSQNFSNNGVIYNTKFSGTPLKRASALLKECPQENGQTDANQSFGQLLDCMIDKHANVNKSLTQQMLSDSMATERETHTINGHVLKKATINGNPFSVITVGNSNEMNGHENSVVPLQQRKGAAGDVVHGVDSGNAQRMLIGVAKDPSYSLDAKDILSREGNGRVQPSADDVHGSHPTLYNARTRLGDTRSMTLCFGIDMPVGELLPTQSNTLLQKSNLDAPSSHTDLEARSLELNSLRNEISHLQDSIASLERQVMFTSLRRDFLGRDSIGRLYWVIGKPGKRPWLVVGGGMTMPLVIHEFGTEIQQLVNWLRDADPREKELKEFILQWQRLALYRENIYARIDPKPKSSTVEKLMTTCRLITKALGILENKYGPCLELEASEIPKKRGRKGKGNIKVRMYRCECLEPVWPSRRHCLTCHQTLFSVRDFEGHKDGRCAPVILAYERKESDDQMKGNGTRSGNTKGKDHSDDLETLQKGKFDMYSKLVKFPNRVCPYDFAEISKKFITNDSNMELVKEIGLISSNGVPSLLPYPPMIFDPPLFLEQSKNIDFHLNEGVASSNNCLSTSLQIGVGNVSHSVTGNKTSYETKSNQSCSGNGKGQLLQTSLSHITTGKHASLKALHSNIARSCIIPELSLRPLLGKVSHVLRQLKINLLDMEAALPEEALRTSRSLISRRCAWRAFVKSAESIFEMIQAAILLEGMIKTDYLRNGWWYWSSLTAAARTCTVSALAFRIYTLDDSIIYMKYKDPEIPTSSDPSAENLRTMNRTAGKKRKVMTDLHLPSNVFMCNLNPE</sequence>
<evidence type="ECO:0000313" key="13">
    <source>
        <dbReference type="EMBL" id="ONK70225.1"/>
    </source>
</evidence>
<evidence type="ECO:0000256" key="7">
    <source>
        <dbReference type="ARBA" id="ARBA00023125"/>
    </source>
</evidence>
<dbReference type="InterPro" id="IPR019786">
    <property type="entry name" value="Zinc_finger_PHD-type_CS"/>
</dbReference>
<evidence type="ECO:0000259" key="12">
    <source>
        <dbReference type="PROSITE" id="PS50016"/>
    </source>
</evidence>
<dbReference type="PANTHER" id="PTHR47162:SF10">
    <property type="entry name" value="METHYL-CPG-BINDING DOMAIN-CONTAINING PROTEIN 9 ISOFORM X1"/>
    <property type="match status" value="1"/>
</dbReference>
<evidence type="ECO:0000256" key="10">
    <source>
        <dbReference type="SAM" id="Coils"/>
    </source>
</evidence>
<keyword evidence="8" id="KW-0539">Nucleus</keyword>
<dbReference type="GO" id="GO:0005634">
    <property type="term" value="C:nucleus"/>
    <property type="evidence" value="ECO:0007669"/>
    <property type="project" value="UniProtKB-SubCell"/>
</dbReference>
<accession>A0A5P1EVW6</accession>
<gene>
    <name evidence="13" type="ORF">A4U43_C05F31550</name>
</gene>
<dbReference type="PROSITE" id="PS51543">
    <property type="entry name" value="FYRC"/>
    <property type="match status" value="1"/>
</dbReference>
<dbReference type="InterPro" id="IPR011011">
    <property type="entry name" value="Znf_FYVE_PHD"/>
</dbReference>
<keyword evidence="3" id="KW-0479">Metal-binding</keyword>
<dbReference type="PROSITE" id="PS01359">
    <property type="entry name" value="ZF_PHD_1"/>
    <property type="match status" value="1"/>
</dbReference>
<dbReference type="EMBL" id="CM007385">
    <property type="protein sequence ID" value="ONK70225.1"/>
    <property type="molecule type" value="Genomic_DNA"/>
</dbReference>
<dbReference type="InterPro" id="IPR036427">
    <property type="entry name" value="Bromodomain-like_sf"/>
</dbReference>
<feature type="coiled-coil region" evidence="10">
    <location>
        <begin position="1671"/>
        <end position="1698"/>
    </location>
</feature>
<dbReference type="PROSITE" id="PS51542">
    <property type="entry name" value="FYRN"/>
    <property type="match status" value="1"/>
</dbReference>
<organism evidence="13 14">
    <name type="scientific">Asparagus officinalis</name>
    <name type="common">Garden asparagus</name>
    <dbReference type="NCBI Taxonomy" id="4686"/>
    <lineage>
        <taxon>Eukaryota</taxon>
        <taxon>Viridiplantae</taxon>
        <taxon>Streptophyta</taxon>
        <taxon>Embryophyta</taxon>
        <taxon>Tracheophyta</taxon>
        <taxon>Spermatophyta</taxon>
        <taxon>Magnoliopsida</taxon>
        <taxon>Liliopsida</taxon>
        <taxon>Asparagales</taxon>
        <taxon>Asparagaceae</taxon>
        <taxon>Asparagoideae</taxon>
        <taxon>Asparagus</taxon>
    </lineage>
</organism>
<evidence type="ECO:0000256" key="2">
    <source>
        <dbReference type="ARBA" id="ARBA00022679"/>
    </source>
</evidence>
<dbReference type="InterPro" id="IPR003889">
    <property type="entry name" value="FYrich_C"/>
</dbReference>
<dbReference type="InterPro" id="IPR013083">
    <property type="entry name" value="Znf_RING/FYVE/PHD"/>
</dbReference>
<keyword evidence="14" id="KW-1185">Reference proteome</keyword>
<proteinExistence type="predicted"/>
<dbReference type="GO" id="GO:0016740">
    <property type="term" value="F:transferase activity"/>
    <property type="evidence" value="ECO:0007669"/>
    <property type="project" value="UniProtKB-KW"/>
</dbReference>
<dbReference type="Gramene" id="ONK70225">
    <property type="protein sequence ID" value="ONK70225"/>
    <property type="gene ID" value="A4U43_C05F31550"/>
</dbReference>
<dbReference type="Pfam" id="PF15612">
    <property type="entry name" value="WHIM1"/>
    <property type="match status" value="1"/>
</dbReference>
<dbReference type="Proteomes" id="UP000243459">
    <property type="component" value="Chromosome 5"/>
</dbReference>